<keyword evidence="1" id="KW-0808">Transferase</keyword>
<dbReference type="InterPro" id="IPR020568">
    <property type="entry name" value="Ribosomal_Su5_D2-typ_SF"/>
</dbReference>
<dbReference type="InterPro" id="IPR004422">
    <property type="entry name" value="RFAP_synthase"/>
</dbReference>
<keyword evidence="3" id="KW-0418">Kinase</keyword>
<dbReference type="RefSeq" id="WP_283430670.1">
    <property type="nucleotide sequence ID" value="NZ_FXUG01000001.1"/>
</dbReference>
<dbReference type="PANTHER" id="PTHR20861:SF1">
    <property type="entry name" value="HOMOSERINE KINASE"/>
    <property type="match status" value="1"/>
</dbReference>
<dbReference type="PIRSF" id="PIRSF004884">
    <property type="entry name" value="Sugar_kin_arch"/>
    <property type="match status" value="1"/>
</dbReference>
<dbReference type="Proteomes" id="UP001158067">
    <property type="component" value="Unassembled WGS sequence"/>
</dbReference>
<reference evidence="6 7" key="1">
    <citation type="submission" date="2017-05" db="EMBL/GenBank/DDBJ databases">
        <authorList>
            <person name="Varghese N."/>
            <person name="Submissions S."/>
        </authorList>
    </citation>
    <scope>NUCLEOTIDE SEQUENCE [LARGE SCALE GENOMIC DNA]</scope>
    <source>
        <strain evidence="6 7">DSM 25457</strain>
    </source>
</reference>
<protein>
    <submittedName>
        <fullName evidence="6">Beta-RFAP synthase</fullName>
    </submittedName>
</protein>
<dbReference type="InterPro" id="IPR013750">
    <property type="entry name" value="GHMP_kinase_C_dom"/>
</dbReference>
<dbReference type="SUPFAM" id="SSF54211">
    <property type="entry name" value="Ribosomal protein S5 domain 2-like"/>
    <property type="match status" value="1"/>
</dbReference>
<keyword evidence="2" id="KW-0547">Nucleotide-binding</keyword>
<dbReference type="Pfam" id="PF08544">
    <property type="entry name" value="GHMP_kinases_C"/>
    <property type="match status" value="1"/>
</dbReference>
<sequence>MIQVVRVTTGARLHFGLLDVAAPFGGCGVMVDHPETIVEVEPSDQFRLIGSPRDVERHADRVRAIAGRLASLEKSSTESRLPAVQVRLVQVAPPHTGLGSGTQLSLAVTEAIVRTLSMSSPEKEGFQERLIHAADRGLRSAVGTYGYFHGGFLAEGFDAKASGALNALDVRMPLPDEWCAVVLLPCLDEQQGATSAEGEIDDSVCVSGLQEQQKFDQLPATRIQRDVLRSILVDQIVPAIRTAEFGEFADAVTAYNRASGELFASVQGGAYNGPEITAVIEDLIESGQRGVGQSSWGPGVFAWFEKSDQAVAFCRDWSGHARRPLMVRPRTQGRSCKVHSRTSG</sequence>
<proteinExistence type="predicted"/>
<evidence type="ECO:0000259" key="5">
    <source>
        <dbReference type="Pfam" id="PF08544"/>
    </source>
</evidence>
<keyword evidence="4" id="KW-0067">ATP-binding</keyword>
<evidence type="ECO:0000313" key="7">
    <source>
        <dbReference type="Proteomes" id="UP001158067"/>
    </source>
</evidence>
<keyword evidence="7" id="KW-1185">Reference proteome</keyword>
<evidence type="ECO:0000256" key="3">
    <source>
        <dbReference type="ARBA" id="ARBA00022777"/>
    </source>
</evidence>
<comment type="caution">
    <text evidence="6">The sequence shown here is derived from an EMBL/GenBank/DDBJ whole genome shotgun (WGS) entry which is preliminary data.</text>
</comment>
<name>A0ABY1PNV9_9BACT</name>
<evidence type="ECO:0000256" key="2">
    <source>
        <dbReference type="ARBA" id="ARBA00022741"/>
    </source>
</evidence>
<feature type="domain" description="GHMP kinase C-terminal" evidence="5">
    <location>
        <begin position="238"/>
        <end position="318"/>
    </location>
</feature>
<gene>
    <name evidence="6" type="ORF">SAMN06265222_101437</name>
</gene>
<evidence type="ECO:0000256" key="4">
    <source>
        <dbReference type="ARBA" id="ARBA00022840"/>
    </source>
</evidence>
<accession>A0ABY1PNV9</accession>
<dbReference type="PANTHER" id="PTHR20861">
    <property type="entry name" value="HOMOSERINE/4-DIPHOSPHOCYTIDYL-2-C-METHYL-D-ERYTHRITOL KINASE"/>
    <property type="match status" value="1"/>
</dbReference>
<evidence type="ECO:0000256" key="1">
    <source>
        <dbReference type="ARBA" id="ARBA00022679"/>
    </source>
</evidence>
<organism evidence="6 7">
    <name type="scientific">Neorhodopirellula lusitana</name>
    <dbReference type="NCBI Taxonomy" id="445327"/>
    <lineage>
        <taxon>Bacteria</taxon>
        <taxon>Pseudomonadati</taxon>
        <taxon>Planctomycetota</taxon>
        <taxon>Planctomycetia</taxon>
        <taxon>Pirellulales</taxon>
        <taxon>Pirellulaceae</taxon>
        <taxon>Neorhodopirellula</taxon>
    </lineage>
</organism>
<dbReference type="EMBL" id="FXUG01000001">
    <property type="protein sequence ID" value="SMP40408.1"/>
    <property type="molecule type" value="Genomic_DNA"/>
</dbReference>
<evidence type="ECO:0000313" key="6">
    <source>
        <dbReference type="EMBL" id="SMP40408.1"/>
    </source>
</evidence>